<proteinExistence type="predicted"/>
<feature type="signal peptide" evidence="2">
    <location>
        <begin position="1"/>
        <end position="18"/>
    </location>
</feature>
<feature type="region of interest" description="Disordered" evidence="1">
    <location>
        <begin position="126"/>
        <end position="156"/>
    </location>
</feature>
<evidence type="ECO:0008006" key="5">
    <source>
        <dbReference type="Google" id="ProtNLM"/>
    </source>
</evidence>
<reference evidence="3" key="1">
    <citation type="submission" date="2022-11" db="EMBL/GenBank/DDBJ databases">
        <title>Nonomuraea corallina sp. nov., a new species of the genus Nonomuraea isolated from sea side sediment in Thai sea.</title>
        <authorList>
            <person name="Ngamcharungchit C."/>
            <person name="Matsumoto A."/>
            <person name="Suriyachadkun C."/>
            <person name="Panbangred W."/>
            <person name="Inahashi Y."/>
            <person name="Intra B."/>
        </authorList>
    </citation>
    <scope>NUCLEOTIDE SEQUENCE</scope>
    <source>
        <strain evidence="3">MCN248</strain>
    </source>
</reference>
<dbReference type="PROSITE" id="PS51257">
    <property type="entry name" value="PROKAR_LIPOPROTEIN"/>
    <property type="match status" value="1"/>
</dbReference>
<evidence type="ECO:0000313" key="3">
    <source>
        <dbReference type="EMBL" id="MDA0633245.1"/>
    </source>
</evidence>
<name>A0ABT4S8E1_9ACTN</name>
<protein>
    <recommendedName>
        <fullName evidence="5">Secreted protein</fullName>
    </recommendedName>
</protein>
<accession>A0ABT4S8E1</accession>
<organism evidence="3 4">
    <name type="scientific">Nonomuraea corallina</name>
    <dbReference type="NCBI Taxonomy" id="2989783"/>
    <lineage>
        <taxon>Bacteria</taxon>
        <taxon>Bacillati</taxon>
        <taxon>Actinomycetota</taxon>
        <taxon>Actinomycetes</taxon>
        <taxon>Streptosporangiales</taxon>
        <taxon>Streptosporangiaceae</taxon>
        <taxon>Nonomuraea</taxon>
    </lineage>
</organism>
<keyword evidence="4" id="KW-1185">Reference proteome</keyword>
<comment type="caution">
    <text evidence="3">The sequence shown here is derived from an EMBL/GenBank/DDBJ whole genome shotgun (WGS) entry which is preliminary data.</text>
</comment>
<sequence>MRAPSTVLVLAALLTACAGPPVCTAIGVPVGVLLDVEPPLAARVDRAELEVCWSGTCHRPELILHPATAAVETTCAGDTCSARMAETGGAHGFASVPGLPKSPVRVRLTLRDAEGRSVLGRTLDVTPEGRFPNGPECGEGGPNVQLVAGSGDVRAK</sequence>
<evidence type="ECO:0000313" key="4">
    <source>
        <dbReference type="Proteomes" id="UP001144036"/>
    </source>
</evidence>
<evidence type="ECO:0000256" key="1">
    <source>
        <dbReference type="SAM" id="MobiDB-lite"/>
    </source>
</evidence>
<keyword evidence="2" id="KW-0732">Signal</keyword>
<dbReference type="Proteomes" id="UP001144036">
    <property type="component" value="Unassembled WGS sequence"/>
</dbReference>
<gene>
    <name evidence="3" type="ORF">OUY22_07415</name>
</gene>
<evidence type="ECO:0000256" key="2">
    <source>
        <dbReference type="SAM" id="SignalP"/>
    </source>
</evidence>
<feature type="chain" id="PRO_5046783611" description="Secreted protein" evidence="2">
    <location>
        <begin position="19"/>
        <end position="156"/>
    </location>
</feature>
<dbReference type="RefSeq" id="WP_270154045.1">
    <property type="nucleotide sequence ID" value="NZ_JAPNNL010000018.1"/>
</dbReference>
<dbReference type="EMBL" id="JAPNNL010000018">
    <property type="protein sequence ID" value="MDA0633245.1"/>
    <property type="molecule type" value="Genomic_DNA"/>
</dbReference>